<dbReference type="GO" id="GO:0005524">
    <property type="term" value="F:ATP binding"/>
    <property type="evidence" value="ECO:0007669"/>
    <property type="project" value="UniProtKB-KW"/>
</dbReference>
<evidence type="ECO:0000256" key="8">
    <source>
        <dbReference type="ARBA" id="ARBA00022741"/>
    </source>
</evidence>
<dbReference type="InterPro" id="IPR005467">
    <property type="entry name" value="His_kinase_dom"/>
</dbReference>
<dbReference type="InterPro" id="IPR003594">
    <property type="entry name" value="HATPase_dom"/>
</dbReference>
<dbReference type="GO" id="GO:0000155">
    <property type="term" value="F:phosphorelay sensor kinase activity"/>
    <property type="evidence" value="ECO:0007669"/>
    <property type="project" value="InterPro"/>
</dbReference>
<dbReference type="SUPFAM" id="SSF55785">
    <property type="entry name" value="PYP-like sensor domain (PAS domain)"/>
    <property type="match status" value="1"/>
</dbReference>
<keyword evidence="7 14" id="KW-0812">Transmembrane</keyword>
<feature type="transmembrane region" description="Helical" evidence="14">
    <location>
        <begin position="21"/>
        <end position="43"/>
    </location>
</feature>
<comment type="caution">
    <text evidence="17">The sequence shown here is derived from an EMBL/GenBank/DDBJ whole genome shotgun (WGS) entry which is preliminary data.</text>
</comment>
<keyword evidence="6 17" id="KW-0808">Transferase</keyword>
<evidence type="ECO:0000256" key="1">
    <source>
        <dbReference type="ARBA" id="ARBA00000085"/>
    </source>
</evidence>
<dbReference type="GO" id="GO:0006355">
    <property type="term" value="P:regulation of DNA-templated transcription"/>
    <property type="evidence" value="ECO:0007669"/>
    <property type="project" value="InterPro"/>
</dbReference>
<dbReference type="PRINTS" id="PR00344">
    <property type="entry name" value="BCTRLSENSOR"/>
</dbReference>
<organism evidence="17 18">
    <name type="scientific">Nocardioides zeae</name>
    <dbReference type="NCBI Taxonomy" id="1457234"/>
    <lineage>
        <taxon>Bacteria</taxon>
        <taxon>Bacillati</taxon>
        <taxon>Actinomycetota</taxon>
        <taxon>Actinomycetes</taxon>
        <taxon>Propionibacteriales</taxon>
        <taxon>Nocardioidaceae</taxon>
        <taxon>Nocardioides</taxon>
    </lineage>
</organism>
<dbReference type="SMART" id="SM00387">
    <property type="entry name" value="HATPase_c"/>
    <property type="match status" value="1"/>
</dbReference>
<dbReference type="InterPro" id="IPR016120">
    <property type="entry name" value="Sig_transdc_His_kin_SpoOB"/>
</dbReference>
<evidence type="ECO:0000256" key="11">
    <source>
        <dbReference type="ARBA" id="ARBA00022989"/>
    </source>
</evidence>
<feature type="domain" description="Histidine kinase" evidence="15">
    <location>
        <begin position="320"/>
        <end position="549"/>
    </location>
</feature>
<evidence type="ECO:0000256" key="3">
    <source>
        <dbReference type="ARBA" id="ARBA00012438"/>
    </source>
</evidence>
<feature type="transmembrane region" description="Helical" evidence="14">
    <location>
        <begin position="185"/>
        <end position="207"/>
    </location>
</feature>
<dbReference type="CDD" id="cd00130">
    <property type="entry name" value="PAS"/>
    <property type="match status" value="1"/>
</dbReference>
<dbReference type="EMBL" id="JAUTAN010000001">
    <property type="protein sequence ID" value="MDQ1103869.1"/>
    <property type="molecule type" value="Genomic_DNA"/>
</dbReference>
<feature type="domain" description="PAS" evidence="16">
    <location>
        <begin position="225"/>
        <end position="269"/>
    </location>
</feature>
<dbReference type="InterPro" id="IPR050980">
    <property type="entry name" value="2C_sensor_his_kinase"/>
</dbReference>
<dbReference type="AlphaFoldDB" id="A0AAJ1X1W0"/>
<dbReference type="PROSITE" id="PS50109">
    <property type="entry name" value="HIS_KIN"/>
    <property type="match status" value="1"/>
</dbReference>
<evidence type="ECO:0000256" key="13">
    <source>
        <dbReference type="ARBA" id="ARBA00023136"/>
    </source>
</evidence>
<dbReference type="InterPro" id="IPR033463">
    <property type="entry name" value="sCache_3"/>
</dbReference>
<dbReference type="SUPFAM" id="SSF103190">
    <property type="entry name" value="Sensory domain-like"/>
    <property type="match status" value="1"/>
</dbReference>
<name>A0AAJ1X1W0_9ACTN</name>
<keyword evidence="11 14" id="KW-1133">Transmembrane helix</keyword>
<dbReference type="EC" id="2.7.13.3" evidence="3"/>
<dbReference type="InterPro" id="IPR000014">
    <property type="entry name" value="PAS"/>
</dbReference>
<dbReference type="SUPFAM" id="SSF55890">
    <property type="entry name" value="Sporulation response regulatory protein Spo0B"/>
    <property type="match status" value="1"/>
</dbReference>
<keyword evidence="5" id="KW-0597">Phosphoprotein</keyword>
<evidence type="ECO:0000313" key="17">
    <source>
        <dbReference type="EMBL" id="MDQ1103869.1"/>
    </source>
</evidence>
<dbReference type="InterPro" id="IPR013767">
    <property type="entry name" value="PAS_fold"/>
</dbReference>
<evidence type="ECO:0000256" key="12">
    <source>
        <dbReference type="ARBA" id="ARBA00023012"/>
    </source>
</evidence>
<dbReference type="InterPro" id="IPR004358">
    <property type="entry name" value="Sig_transdc_His_kin-like_C"/>
</dbReference>
<protein>
    <recommendedName>
        <fullName evidence="3">histidine kinase</fullName>
        <ecNumber evidence="3">2.7.13.3</ecNumber>
    </recommendedName>
</protein>
<accession>A0AAJ1X1W0</accession>
<evidence type="ECO:0000313" key="18">
    <source>
        <dbReference type="Proteomes" id="UP001239215"/>
    </source>
</evidence>
<evidence type="ECO:0000256" key="7">
    <source>
        <dbReference type="ARBA" id="ARBA00022692"/>
    </source>
</evidence>
<gene>
    <name evidence="17" type="ORF">QE405_001153</name>
</gene>
<keyword evidence="9 17" id="KW-0418">Kinase</keyword>
<evidence type="ECO:0000259" key="15">
    <source>
        <dbReference type="PROSITE" id="PS50109"/>
    </source>
</evidence>
<sequence length="558" mass="57782">MRRMTRRRDPGSGRELSVAGQVLALQVVAMLVLVAVAVGLAVVDARSDNRENAENRAVAVAESLADSPAVAAAVVGDDPNAALQPWTSEVQDDAAVDFVTIMGLDRIRFTHPNPAEVGRRFVGDVGDAPEGRVFVQEYVGTLGPSVRAVVPVFAGGATGDGTEVVALVAVGVSIDRISQSVQGDLLWIGLAAAAVLGVGLAGAGLVARRLRRQTHGMGEREMTRMYEYYAAVLGAVREGLLLVDGQGRVSLVNDEARRLLDLPRDGVVGTPLRELGLPPGLVAAVSEGRVASDDLYVTGDKVLVVSSSSARWRDATVGSVVTLRDRTDLQTVTGELDVVRALSESLRAQNHEAANRLHTVVSLVEMGRHEEAVDFATEELQVAQLLTDRVVAATGDPVLAALLLGKTAEAAERGVDLRLGGAVPADLPVPPRDIVTVVGNLVDNALDALAEVPPSADRVVRVVFHPGTAGPGTLQVVVDDSGPGLSEEEAAHAFERGWSTKASADAQGPGRGLGLALVAQVARRHGGDVAVGASPLGGASFTVDLAPAGSRVTAVTGP</sequence>
<dbReference type="PANTHER" id="PTHR44936:SF9">
    <property type="entry name" value="SENSOR PROTEIN CREC"/>
    <property type="match status" value="1"/>
</dbReference>
<comment type="catalytic activity">
    <reaction evidence="1">
        <text>ATP + protein L-histidine = ADP + protein N-phospho-L-histidine.</text>
        <dbReference type="EC" id="2.7.13.3"/>
    </reaction>
</comment>
<dbReference type="GO" id="GO:0005886">
    <property type="term" value="C:plasma membrane"/>
    <property type="evidence" value="ECO:0007669"/>
    <property type="project" value="UniProtKB-SubCell"/>
</dbReference>
<evidence type="ECO:0000256" key="4">
    <source>
        <dbReference type="ARBA" id="ARBA00022475"/>
    </source>
</evidence>
<dbReference type="PANTHER" id="PTHR44936">
    <property type="entry name" value="SENSOR PROTEIN CREC"/>
    <property type="match status" value="1"/>
</dbReference>
<dbReference type="InterPro" id="IPR035965">
    <property type="entry name" value="PAS-like_dom_sf"/>
</dbReference>
<comment type="subcellular location">
    <subcellularLocation>
        <location evidence="2">Cell membrane</location>
        <topology evidence="2">Multi-pass membrane protein</topology>
    </subcellularLocation>
</comment>
<keyword evidence="13 14" id="KW-0472">Membrane</keyword>
<dbReference type="InterPro" id="IPR036890">
    <property type="entry name" value="HATPase_C_sf"/>
</dbReference>
<keyword evidence="4" id="KW-1003">Cell membrane</keyword>
<dbReference type="SMART" id="SM00091">
    <property type="entry name" value="PAS"/>
    <property type="match status" value="1"/>
</dbReference>
<dbReference type="InterPro" id="IPR029151">
    <property type="entry name" value="Sensor-like_sf"/>
</dbReference>
<reference evidence="17" key="1">
    <citation type="submission" date="2023-07" db="EMBL/GenBank/DDBJ databases">
        <title>Functional and genomic diversity of the sorghum phyllosphere microbiome.</title>
        <authorList>
            <person name="Shade A."/>
        </authorList>
    </citation>
    <scope>NUCLEOTIDE SEQUENCE</scope>
    <source>
        <strain evidence="17">SORGH_AS_1067</strain>
    </source>
</reference>
<dbReference type="PROSITE" id="PS50112">
    <property type="entry name" value="PAS"/>
    <property type="match status" value="1"/>
</dbReference>
<keyword evidence="8" id="KW-0547">Nucleotide-binding</keyword>
<evidence type="ECO:0000256" key="5">
    <source>
        <dbReference type="ARBA" id="ARBA00022553"/>
    </source>
</evidence>
<dbReference type="Gene3D" id="3.30.565.10">
    <property type="entry name" value="Histidine kinase-like ATPase, C-terminal domain"/>
    <property type="match status" value="1"/>
</dbReference>
<dbReference type="Pfam" id="PF02518">
    <property type="entry name" value="HATPase_c"/>
    <property type="match status" value="1"/>
</dbReference>
<dbReference type="Gene3D" id="3.30.450.20">
    <property type="entry name" value="PAS domain"/>
    <property type="match status" value="2"/>
</dbReference>
<evidence type="ECO:0000256" key="9">
    <source>
        <dbReference type="ARBA" id="ARBA00022777"/>
    </source>
</evidence>
<evidence type="ECO:0000256" key="2">
    <source>
        <dbReference type="ARBA" id="ARBA00004651"/>
    </source>
</evidence>
<dbReference type="Proteomes" id="UP001239215">
    <property type="component" value="Unassembled WGS sequence"/>
</dbReference>
<keyword evidence="10" id="KW-0067">ATP-binding</keyword>
<evidence type="ECO:0000256" key="6">
    <source>
        <dbReference type="ARBA" id="ARBA00022679"/>
    </source>
</evidence>
<dbReference type="Pfam" id="PF00989">
    <property type="entry name" value="PAS"/>
    <property type="match status" value="1"/>
</dbReference>
<dbReference type="SUPFAM" id="SSF55874">
    <property type="entry name" value="ATPase domain of HSP90 chaperone/DNA topoisomerase II/histidine kinase"/>
    <property type="match status" value="1"/>
</dbReference>
<dbReference type="Pfam" id="PF17203">
    <property type="entry name" value="sCache_3_2"/>
    <property type="match status" value="1"/>
</dbReference>
<evidence type="ECO:0000256" key="14">
    <source>
        <dbReference type="SAM" id="Phobius"/>
    </source>
</evidence>
<keyword evidence="12" id="KW-0902">Two-component regulatory system</keyword>
<proteinExistence type="predicted"/>
<evidence type="ECO:0000259" key="16">
    <source>
        <dbReference type="PROSITE" id="PS50112"/>
    </source>
</evidence>
<evidence type="ECO:0000256" key="10">
    <source>
        <dbReference type="ARBA" id="ARBA00022840"/>
    </source>
</evidence>